<keyword evidence="5" id="KW-1185">Reference proteome</keyword>
<dbReference type="PANTHER" id="PTHR31471">
    <property type="entry name" value="OS02G0116800 PROTEIN"/>
    <property type="match status" value="1"/>
</dbReference>
<feature type="compositionally biased region" description="Polar residues" evidence="2">
    <location>
        <begin position="378"/>
        <end position="387"/>
    </location>
</feature>
<name>A0AAD8SL62_LOLMU</name>
<dbReference type="Proteomes" id="UP001231189">
    <property type="component" value="Unassembled WGS sequence"/>
</dbReference>
<proteinExistence type="inferred from homology"/>
<evidence type="ECO:0000256" key="2">
    <source>
        <dbReference type="SAM" id="MobiDB-lite"/>
    </source>
</evidence>
<evidence type="ECO:0000259" key="3">
    <source>
        <dbReference type="Pfam" id="PF03763"/>
    </source>
</evidence>
<feature type="compositionally biased region" description="Basic and acidic residues" evidence="2">
    <location>
        <begin position="541"/>
        <end position="563"/>
    </location>
</feature>
<feature type="region of interest" description="Disordered" evidence="2">
    <location>
        <begin position="95"/>
        <end position="118"/>
    </location>
</feature>
<organism evidence="4 5">
    <name type="scientific">Lolium multiflorum</name>
    <name type="common">Italian ryegrass</name>
    <name type="synonym">Lolium perenne subsp. multiflorum</name>
    <dbReference type="NCBI Taxonomy" id="4521"/>
    <lineage>
        <taxon>Eukaryota</taxon>
        <taxon>Viridiplantae</taxon>
        <taxon>Streptophyta</taxon>
        <taxon>Embryophyta</taxon>
        <taxon>Tracheophyta</taxon>
        <taxon>Spermatophyta</taxon>
        <taxon>Magnoliopsida</taxon>
        <taxon>Liliopsida</taxon>
        <taxon>Poales</taxon>
        <taxon>Poaceae</taxon>
        <taxon>BOP clade</taxon>
        <taxon>Pooideae</taxon>
        <taxon>Poodae</taxon>
        <taxon>Poeae</taxon>
        <taxon>Poeae Chloroplast Group 2 (Poeae type)</taxon>
        <taxon>Loliodinae</taxon>
        <taxon>Loliinae</taxon>
        <taxon>Lolium</taxon>
    </lineage>
</organism>
<dbReference type="InterPro" id="IPR005516">
    <property type="entry name" value="Remorin_C"/>
</dbReference>
<evidence type="ECO:0000313" key="4">
    <source>
        <dbReference type="EMBL" id="KAK1653528.1"/>
    </source>
</evidence>
<feature type="region of interest" description="Disordered" evidence="2">
    <location>
        <begin position="378"/>
        <end position="420"/>
    </location>
</feature>
<comment type="caution">
    <text evidence="4">The sequence shown here is derived from an EMBL/GenBank/DDBJ whole genome shotgun (WGS) entry which is preliminary data.</text>
</comment>
<accession>A0AAD8SL62</accession>
<feature type="compositionally biased region" description="Low complexity" evidence="2">
    <location>
        <begin position="388"/>
        <end position="403"/>
    </location>
</feature>
<comment type="similarity">
    <text evidence="1">Belongs to the remorin family.</text>
</comment>
<feature type="region of interest" description="Disordered" evidence="2">
    <location>
        <begin position="536"/>
        <end position="569"/>
    </location>
</feature>
<dbReference type="EMBL" id="JAUUTY010000004">
    <property type="protein sequence ID" value="KAK1653528.1"/>
    <property type="molecule type" value="Genomic_DNA"/>
</dbReference>
<protein>
    <recommendedName>
        <fullName evidence="3">Remorin C-terminal domain-containing protein</fullName>
    </recommendedName>
</protein>
<feature type="region of interest" description="Disordered" evidence="2">
    <location>
        <begin position="35"/>
        <end position="69"/>
    </location>
</feature>
<feature type="compositionally biased region" description="Polar residues" evidence="2">
    <location>
        <begin position="218"/>
        <end position="230"/>
    </location>
</feature>
<reference evidence="4" key="1">
    <citation type="submission" date="2023-07" db="EMBL/GenBank/DDBJ databases">
        <title>A chromosome-level genome assembly of Lolium multiflorum.</title>
        <authorList>
            <person name="Chen Y."/>
            <person name="Copetti D."/>
            <person name="Kolliker R."/>
            <person name="Studer B."/>
        </authorList>
    </citation>
    <scope>NUCLEOTIDE SEQUENCE</scope>
    <source>
        <strain evidence="4">02402/16</strain>
        <tissue evidence="4">Leaf</tissue>
    </source>
</reference>
<feature type="region of interest" description="Disordered" evidence="2">
    <location>
        <begin position="193"/>
        <end position="288"/>
    </location>
</feature>
<sequence>MPPAYIRGRAFFFLIHSSIETLAATKLVRRLGAPAMQPAREEDHGGSRWPARRSRPRPGRPDGPPWGALRPRSPSLRLFLFLRYGGRFEFLLPSTTTARHQESPDSSPTASTRQQATEAGNCAGVEVFSPLLKLPVSFSHFPRFSSSTLLNFQELPLQCPPPMDYERIHDPPHRQSGGFSPAKLRAMLLGLEKQQHDSEDNSPDANDSGELDDRRSLECSTSTEMSSNSGHRSRNRAQDDDSFDSESSSSGPTTVKRSSAVSALLPPFSRPTPSKWDDAEKWISSPTANRTGRVASAAGIPPKRSAFAFPEHGAHAPAVAKVVAEVPRNAGGALAGNSVGFTQPDSLKPAQTAPIVEEPEHVVRSVSMRDMGTEMTPIASQEPSRTGTPIIASSPTSSRTPTPQRSVEFGGANVDSSKMGMSEEELQLNTRKEIMDLGERLGKTTIAAWASKEERATANFANVPADKALEIDRETRAADWQEAEKAKYLARFQREEVKIQAWENHQRAKYEAEMKRIEAKMERKRAREQDVLARKLASAGRRAEAKRQAAEARRSQEAARAEEQAAQIRKTGHIPSSFSCWCWCL</sequence>
<feature type="domain" description="Remorin C-terminal" evidence="3">
    <location>
        <begin position="473"/>
        <end position="576"/>
    </location>
</feature>
<dbReference type="Pfam" id="PF03763">
    <property type="entry name" value="Remorin_C"/>
    <property type="match status" value="1"/>
</dbReference>
<evidence type="ECO:0000256" key="1">
    <source>
        <dbReference type="ARBA" id="ARBA00005711"/>
    </source>
</evidence>
<dbReference type="AlphaFoldDB" id="A0AAD8SL62"/>
<evidence type="ECO:0000313" key="5">
    <source>
        <dbReference type="Proteomes" id="UP001231189"/>
    </source>
</evidence>
<dbReference type="PANTHER" id="PTHR31471:SF18">
    <property type="entry name" value="OS03G0120200 PROTEIN"/>
    <property type="match status" value="1"/>
</dbReference>
<gene>
    <name evidence="4" type="ORF">QYE76_071333</name>
</gene>
<feature type="compositionally biased region" description="Polar residues" evidence="2">
    <location>
        <begin position="251"/>
        <end position="261"/>
    </location>
</feature>